<keyword evidence="3" id="KW-0032">Aminotransferase</keyword>
<dbReference type="Pfam" id="PF00155">
    <property type="entry name" value="Aminotran_1_2"/>
    <property type="match status" value="1"/>
</dbReference>
<dbReference type="OrthoDB" id="1732682at2759"/>
<gene>
    <name evidence="8" type="ORF">SteCoe_36199</name>
</gene>
<dbReference type="InterPro" id="IPR004839">
    <property type="entry name" value="Aminotransferase_I/II_large"/>
</dbReference>
<dbReference type="GO" id="GO:0042853">
    <property type="term" value="P:L-alanine catabolic process"/>
    <property type="evidence" value="ECO:0007669"/>
    <property type="project" value="UniProtKB-UniPathway"/>
</dbReference>
<dbReference type="PANTHER" id="PTHR11751">
    <property type="entry name" value="ALANINE AMINOTRANSFERASE"/>
    <property type="match status" value="1"/>
</dbReference>
<dbReference type="Gene3D" id="1.10.287.1970">
    <property type="match status" value="1"/>
</dbReference>
<comment type="cofactor">
    <cofactor evidence="1">
        <name>pyridoxal 5'-phosphate</name>
        <dbReference type="ChEBI" id="CHEBI:597326"/>
    </cofactor>
</comment>
<dbReference type="AlphaFoldDB" id="A0A1R2AQR8"/>
<dbReference type="CDD" id="cd00609">
    <property type="entry name" value="AAT_like"/>
    <property type="match status" value="1"/>
</dbReference>
<keyword evidence="5" id="KW-0663">Pyridoxal phosphate</keyword>
<reference evidence="8 9" key="1">
    <citation type="submission" date="2016-11" db="EMBL/GenBank/DDBJ databases">
        <title>The macronuclear genome of Stentor coeruleus: a giant cell with tiny introns.</title>
        <authorList>
            <person name="Slabodnick M."/>
            <person name="Ruby J.G."/>
            <person name="Reiff S.B."/>
            <person name="Swart E.C."/>
            <person name="Gosai S."/>
            <person name="Prabakaran S."/>
            <person name="Witkowska E."/>
            <person name="Larue G.E."/>
            <person name="Fisher S."/>
            <person name="Freeman R.M."/>
            <person name="Gunawardena J."/>
            <person name="Chu W."/>
            <person name="Stover N.A."/>
            <person name="Gregory B.D."/>
            <person name="Nowacki M."/>
            <person name="Derisi J."/>
            <person name="Roy S.W."/>
            <person name="Marshall W.F."/>
            <person name="Sood P."/>
        </authorList>
    </citation>
    <scope>NUCLEOTIDE SEQUENCE [LARGE SCALE GENOMIC DNA]</scope>
    <source>
        <strain evidence="8">WM001</strain>
    </source>
</reference>
<dbReference type="InterPro" id="IPR015424">
    <property type="entry name" value="PyrdxlP-dep_Trfase"/>
</dbReference>
<evidence type="ECO:0000256" key="1">
    <source>
        <dbReference type="ARBA" id="ARBA00001933"/>
    </source>
</evidence>
<comment type="caution">
    <text evidence="8">The sequence shown here is derived from an EMBL/GenBank/DDBJ whole genome shotgun (WGS) entry which is preliminary data.</text>
</comment>
<evidence type="ECO:0000256" key="3">
    <source>
        <dbReference type="ARBA" id="ARBA00022576"/>
    </source>
</evidence>
<dbReference type="Gene3D" id="3.40.640.10">
    <property type="entry name" value="Type I PLP-dependent aspartate aminotransferase-like (Major domain)"/>
    <property type="match status" value="1"/>
</dbReference>
<evidence type="ECO:0000256" key="4">
    <source>
        <dbReference type="ARBA" id="ARBA00022679"/>
    </source>
</evidence>
<dbReference type="Gene3D" id="3.90.1150.10">
    <property type="entry name" value="Aspartate Aminotransferase, domain 1"/>
    <property type="match status" value="1"/>
</dbReference>
<dbReference type="PANTHER" id="PTHR11751:SF29">
    <property type="entry name" value="ALANINE TRANSAMINASE"/>
    <property type="match status" value="1"/>
</dbReference>
<dbReference type="InterPro" id="IPR015422">
    <property type="entry name" value="PyrdxlP-dep_Trfase_small"/>
</dbReference>
<proteinExistence type="inferred from homology"/>
<feature type="domain" description="Aminotransferase class I/classII large" evidence="7">
    <location>
        <begin position="113"/>
        <end position="466"/>
    </location>
</feature>
<dbReference type="GO" id="GO:0008483">
    <property type="term" value="F:transaminase activity"/>
    <property type="evidence" value="ECO:0007669"/>
    <property type="project" value="UniProtKB-KW"/>
</dbReference>
<dbReference type="FunFam" id="3.40.640.10:FF:000012">
    <property type="entry name" value="alanine aminotransferase 2"/>
    <property type="match status" value="1"/>
</dbReference>
<dbReference type="EMBL" id="MPUH01001624">
    <property type="protein sequence ID" value="OMJ66829.1"/>
    <property type="molecule type" value="Genomic_DNA"/>
</dbReference>
<evidence type="ECO:0000259" key="7">
    <source>
        <dbReference type="Pfam" id="PF00155"/>
    </source>
</evidence>
<evidence type="ECO:0000313" key="8">
    <source>
        <dbReference type="EMBL" id="OMJ66829.1"/>
    </source>
</evidence>
<sequence>MLRQILKNFGSNKVFTLNSIGDHIKSADYSIRGEVLKKAQEIGQELCRSQIYPFKSLAACNMGNPQYLGQKPLTWVRQGLSLVVNPELLDYPGLISQYPSDIIDRSKYLLNCIQGGIGAYSDSAGYHVVRESIAKYIEQRDSVGPSNPNDIFTTNGASPSIEITLTAIIDSLNDGIMLPIPQYSLYTALITLNKGKSVGYYMNSNNGFWSMSIEEMQKALSRARNDGVNVKAVVVINPGNPTGQVLDEENMKDVVRFCEDNRLVLLADEVYQDNIYMPDKKFTSFRKVVIQMNSDLELFSFHSLSKGFYGECGIRGGYMELINIDKQAKDEIFKLGSLMICSSTFGQIGMELVLNPPSPSQPSYQTFIQEKTEILSNLKKNAELMHALFNTMDNITCNYIEGAMYAMPCVRVSKKAIQAAKNANLPVDKFYVMKALEETGIILAPFGYGQDPRTFHFRITIMSPEESFEDLLLSFKVFNDNFHKQYKDST</sequence>
<protein>
    <recommendedName>
        <fullName evidence="7">Aminotransferase class I/classII large domain-containing protein</fullName>
    </recommendedName>
</protein>
<evidence type="ECO:0000256" key="5">
    <source>
        <dbReference type="ARBA" id="ARBA00022898"/>
    </source>
</evidence>
<name>A0A1R2AQR8_9CILI</name>
<evidence type="ECO:0000256" key="6">
    <source>
        <dbReference type="ARBA" id="ARBA00025785"/>
    </source>
</evidence>
<comment type="subunit">
    <text evidence="2">Homodimer.</text>
</comment>
<keyword evidence="9" id="KW-1185">Reference proteome</keyword>
<accession>A0A1R2AQR8</accession>
<keyword evidence="4" id="KW-0808">Transferase</keyword>
<dbReference type="GO" id="GO:0030170">
    <property type="term" value="F:pyridoxal phosphate binding"/>
    <property type="evidence" value="ECO:0007669"/>
    <property type="project" value="InterPro"/>
</dbReference>
<dbReference type="SUPFAM" id="SSF53383">
    <property type="entry name" value="PLP-dependent transferases"/>
    <property type="match status" value="1"/>
</dbReference>
<dbReference type="InterPro" id="IPR015421">
    <property type="entry name" value="PyrdxlP-dep_Trfase_major"/>
</dbReference>
<evidence type="ECO:0000313" key="9">
    <source>
        <dbReference type="Proteomes" id="UP000187209"/>
    </source>
</evidence>
<evidence type="ECO:0000256" key="2">
    <source>
        <dbReference type="ARBA" id="ARBA00011738"/>
    </source>
</evidence>
<dbReference type="UniPathway" id="UPA00528">
    <property type="reaction ID" value="UER00586"/>
</dbReference>
<dbReference type="Proteomes" id="UP000187209">
    <property type="component" value="Unassembled WGS sequence"/>
</dbReference>
<dbReference type="FunFam" id="3.90.1150.10:FF:000140">
    <property type="entry name" value="alanine aminotransferase 1"/>
    <property type="match status" value="1"/>
</dbReference>
<dbReference type="InterPro" id="IPR045088">
    <property type="entry name" value="ALAT1/2-like"/>
</dbReference>
<comment type="similarity">
    <text evidence="6">Belongs to the class-I pyridoxal-phosphate-dependent aminotransferase family. Alanine aminotransferase subfamily.</text>
</comment>
<organism evidence="8 9">
    <name type="scientific">Stentor coeruleus</name>
    <dbReference type="NCBI Taxonomy" id="5963"/>
    <lineage>
        <taxon>Eukaryota</taxon>
        <taxon>Sar</taxon>
        <taxon>Alveolata</taxon>
        <taxon>Ciliophora</taxon>
        <taxon>Postciliodesmatophora</taxon>
        <taxon>Heterotrichea</taxon>
        <taxon>Heterotrichida</taxon>
        <taxon>Stentoridae</taxon>
        <taxon>Stentor</taxon>
    </lineage>
</organism>